<evidence type="ECO:0000313" key="3">
    <source>
        <dbReference type="Proteomes" id="UP001591681"/>
    </source>
</evidence>
<protein>
    <submittedName>
        <fullName evidence="2">Uncharacterized protein</fullName>
    </submittedName>
</protein>
<dbReference type="EMBL" id="JBHFQA010000005">
    <property type="protein sequence ID" value="KAL2098856.1"/>
    <property type="molecule type" value="Genomic_DNA"/>
</dbReference>
<dbReference type="Proteomes" id="UP001591681">
    <property type="component" value="Unassembled WGS sequence"/>
</dbReference>
<reference evidence="2 3" key="1">
    <citation type="submission" date="2024-09" db="EMBL/GenBank/DDBJ databases">
        <title>A chromosome-level genome assembly of Gray's grenadier anchovy, Coilia grayii.</title>
        <authorList>
            <person name="Fu Z."/>
        </authorList>
    </citation>
    <scope>NUCLEOTIDE SEQUENCE [LARGE SCALE GENOMIC DNA]</scope>
    <source>
        <strain evidence="2">G4</strain>
        <tissue evidence="2">Muscle</tissue>
    </source>
</reference>
<dbReference type="AlphaFoldDB" id="A0ABD1KIN5"/>
<organism evidence="2 3">
    <name type="scientific">Coilia grayii</name>
    <name type="common">Gray's grenadier anchovy</name>
    <dbReference type="NCBI Taxonomy" id="363190"/>
    <lineage>
        <taxon>Eukaryota</taxon>
        <taxon>Metazoa</taxon>
        <taxon>Chordata</taxon>
        <taxon>Craniata</taxon>
        <taxon>Vertebrata</taxon>
        <taxon>Euteleostomi</taxon>
        <taxon>Actinopterygii</taxon>
        <taxon>Neopterygii</taxon>
        <taxon>Teleostei</taxon>
        <taxon>Clupei</taxon>
        <taxon>Clupeiformes</taxon>
        <taxon>Clupeoidei</taxon>
        <taxon>Engraulidae</taxon>
        <taxon>Coilinae</taxon>
        <taxon>Coilia</taxon>
    </lineage>
</organism>
<evidence type="ECO:0000256" key="1">
    <source>
        <dbReference type="SAM" id="MobiDB-lite"/>
    </source>
</evidence>
<evidence type="ECO:0000313" key="2">
    <source>
        <dbReference type="EMBL" id="KAL2098856.1"/>
    </source>
</evidence>
<comment type="caution">
    <text evidence="2">The sequence shown here is derived from an EMBL/GenBank/DDBJ whole genome shotgun (WGS) entry which is preliminary data.</text>
</comment>
<name>A0ABD1KIN5_9TELE</name>
<sequence>MTKPSNYRKPKPLQYVDVRQMNIIEETYLQHRLNHLCIRQRLVLKLVQQDINSLMQEHRKLLNLQVCEPIATVDNAMREIWESRDGMKVARHRCHHHHTQSAPPRGASVSGKAVSQGNVDSLMRSQSSRSAPMVSQMRLKESGDAGTLSLLQLRDIACINSISERELASQREWRRQEREKLKRIQRETLRQKMQAFLKTLDNV</sequence>
<keyword evidence="3" id="KW-1185">Reference proteome</keyword>
<gene>
    <name evidence="2" type="ORF">ACEWY4_005336</name>
</gene>
<proteinExistence type="predicted"/>
<feature type="region of interest" description="Disordered" evidence="1">
    <location>
        <begin position="91"/>
        <end position="113"/>
    </location>
</feature>
<accession>A0ABD1KIN5</accession>